<keyword evidence="3" id="KW-1185">Reference proteome</keyword>
<evidence type="ECO:0000313" key="2">
    <source>
        <dbReference type="EMBL" id="MDQ0257955.1"/>
    </source>
</evidence>
<dbReference type="Proteomes" id="UP001230005">
    <property type="component" value="Unassembled WGS sequence"/>
</dbReference>
<sequence length="35" mass="3983">MSQIRGVVVVMEFLMLLFAAGSFFVTLYMALKLKK</sequence>
<dbReference type="EMBL" id="JAUSUG010000038">
    <property type="protein sequence ID" value="MDQ0257955.1"/>
    <property type="molecule type" value="Genomic_DNA"/>
</dbReference>
<keyword evidence="1" id="KW-0472">Membrane</keyword>
<evidence type="ECO:0000313" key="3">
    <source>
        <dbReference type="Proteomes" id="UP001230005"/>
    </source>
</evidence>
<evidence type="ECO:0000256" key="1">
    <source>
        <dbReference type="SAM" id="Phobius"/>
    </source>
</evidence>
<comment type="caution">
    <text evidence="2">The sequence shown here is derived from an EMBL/GenBank/DDBJ whole genome shotgun (WGS) entry which is preliminary data.</text>
</comment>
<feature type="transmembrane region" description="Helical" evidence="1">
    <location>
        <begin position="6"/>
        <end position="31"/>
    </location>
</feature>
<organism evidence="2 3">
    <name type="scientific">Evansella vedderi</name>
    <dbReference type="NCBI Taxonomy" id="38282"/>
    <lineage>
        <taxon>Bacteria</taxon>
        <taxon>Bacillati</taxon>
        <taxon>Bacillota</taxon>
        <taxon>Bacilli</taxon>
        <taxon>Bacillales</taxon>
        <taxon>Bacillaceae</taxon>
        <taxon>Evansella</taxon>
    </lineage>
</organism>
<keyword evidence="1" id="KW-1133">Transmembrane helix</keyword>
<accession>A0ABU0A382</accession>
<keyword evidence="1" id="KW-0812">Transmembrane</keyword>
<evidence type="ECO:0008006" key="4">
    <source>
        <dbReference type="Google" id="ProtNLM"/>
    </source>
</evidence>
<proteinExistence type="predicted"/>
<reference evidence="2 3" key="1">
    <citation type="submission" date="2023-07" db="EMBL/GenBank/DDBJ databases">
        <title>Genomic Encyclopedia of Type Strains, Phase IV (KMG-IV): sequencing the most valuable type-strain genomes for metagenomic binning, comparative biology and taxonomic classification.</title>
        <authorList>
            <person name="Goeker M."/>
        </authorList>
    </citation>
    <scope>NUCLEOTIDE SEQUENCE [LARGE SCALE GENOMIC DNA]</scope>
    <source>
        <strain evidence="2 3">DSM 9768</strain>
    </source>
</reference>
<protein>
    <recommendedName>
        <fullName evidence="4">NADH dehydrogenase subunit 1</fullName>
    </recommendedName>
</protein>
<gene>
    <name evidence="2" type="ORF">J2S74_005418</name>
</gene>
<name>A0ABU0A382_9BACI</name>